<dbReference type="InterPro" id="IPR001789">
    <property type="entry name" value="Sig_transdc_resp-reg_receiver"/>
</dbReference>
<accession>A0ABX9KL96</accession>
<protein>
    <submittedName>
        <fullName evidence="6">Response regulator</fullName>
    </submittedName>
</protein>
<evidence type="ECO:0000313" key="6">
    <source>
        <dbReference type="EMBL" id="REI43219.1"/>
    </source>
</evidence>
<evidence type="ECO:0000256" key="2">
    <source>
        <dbReference type="PROSITE-ProRule" id="PRU00169"/>
    </source>
</evidence>
<dbReference type="EMBL" id="QUAJ01000001">
    <property type="protein sequence ID" value="REI43219.1"/>
    <property type="molecule type" value="Genomic_DNA"/>
</dbReference>
<dbReference type="Gene3D" id="3.40.50.2300">
    <property type="match status" value="1"/>
</dbReference>
<dbReference type="PANTHER" id="PTHR48111:SF73">
    <property type="entry name" value="ALKALINE PHOSPHATASE SYNTHESIS TRANSCRIPTIONAL REGULATORY PROTEIN PHOP"/>
    <property type="match status" value="1"/>
</dbReference>
<keyword evidence="7" id="KW-1185">Reference proteome</keyword>
<dbReference type="InterPro" id="IPR036388">
    <property type="entry name" value="WH-like_DNA-bd_sf"/>
</dbReference>
<dbReference type="InterPro" id="IPR011006">
    <property type="entry name" value="CheY-like_superfamily"/>
</dbReference>
<evidence type="ECO:0000256" key="3">
    <source>
        <dbReference type="PROSITE-ProRule" id="PRU01091"/>
    </source>
</evidence>
<keyword evidence="1 3" id="KW-0238">DNA-binding</keyword>
<dbReference type="SUPFAM" id="SSF52172">
    <property type="entry name" value="CheY-like"/>
    <property type="match status" value="1"/>
</dbReference>
<reference evidence="6 7" key="1">
    <citation type="submission" date="2018-08" db="EMBL/GenBank/DDBJ databases">
        <title>Draft genome sequence of Psychrilyobacter sp. strain SD5 isolated from Black Sea water.</title>
        <authorList>
            <person name="Yadav S."/>
            <person name="Villanueva L."/>
            <person name="Damste J.S.S."/>
        </authorList>
    </citation>
    <scope>NUCLEOTIDE SEQUENCE [LARGE SCALE GENOMIC DNA]</scope>
    <source>
        <strain evidence="6 7">SD5</strain>
    </source>
</reference>
<organism evidence="6 7">
    <name type="scientific">Psychrilyobacter piezotolerans</name>
    <dbReference type="NCBI Taxonomy" id="2293438"/>
    <lineage>
        <taxon>Bacteria</taxon>
        <taxon>Fusobacteriati</taxon>
        <taxon>Fusobacteriota</taxon>
        <taxon>Fusobacteriia</taxon>
        <taxon>Fusobacteriales</taxon>
        <taxon>Fusobacteriaceae</taxon>
        <taxon>Psychrilyobacter</taxon>
    </lineage>
</organism>
<comment type="caution">
    <text evidence="6">The sequence shown here is derived from an EMBL/GenBank/DDBJ whole genome shotgun (WGS) entry which is preliminary data.</text>
</comment>
<dbReference type="Proteomes" id="UP000263486">
    <property type="component" value="Unassembled WGS sequence"/>
</dbReference>
<dbReference type="SMART" id="SM00448">
    <property type="entry name" value="REC"/>
    <property type="match status" value="1"/>
</dbReference>
<dbReference type="CDD" id="cd17574">
    <property type="entry name" value="REC_OmpR"/>
    <property type="match status" value="1"/>
</dbReference>
<evidence type="ECO:0000259" key="4">
    <source>
        <dbReference type="PROSITE" id="PS50110"/>
    </source>
</evidence>
<dbReference type="SMART" id="SM00862">
    <property type="entry name" value="Trans_reg_C"/>
    <property type="match status" value="1"/>
</dbReference>
<dbReference type="CDD" id="cd00383">
    <property type="entry name" value="trans_reg_C"/>
    <property type="match status" value="1"/>
</dbReference>
<feature type="domain" description="OmpR/PhoB-type" evidence="5">
    <location>
        <begin position="119"/>
        <end position="213"/>
    </location>
</feature>
<gene>
    <name evidence="6" type="ORF">DYH56_00765</name>
</gene>
<evidence type="ECO:0000256" key="1">
    <source>
        <dbReference type="ARBA" id="ARBA00023125"/>
    </source>
</evidence>
<name>A0ABX9KL96_9FUSO</name>
<dbReference type="PROSITE" id="PS50110">
    <property type="entry name" value="RESPONSE_REGULATORY"/>
    <property type="match status" value="1"/>
</dbReference>
<dbReference type="Gene3D" id="1.10.10.10">
    <property type="entry name" value="Winged helix-like DNA-binding domain superfamily/Winged helix DNA-binding domain"/>
    <property type="match status" value="1"/>
</dbReference>
<dbReference type="PANTHER" id="PTHR48111">
    <property type="entry name" value="REGULATOR OF RPOS"/>
    <property type="match status" value="1"/>
</dbReference>
<dbReference type="Pfam" id="PF00072">
    <property type="entry name" value="Response_reg"/>
    <property type="match status" value="1"/>
</dbReference>
<feature type="modified residue" description="4-aspartylphosphate" evidence="2">
    <location>
        <position position="51"/>
    </location>
</feature>
<dbReference type="InterPro" id="IPR039420">
    <property type="entry name" value="WalR-like"/>
</dbReference>
<evidence type="ECO:0000259" key="5">
    <source>
        <dbReference type="PROSITE" id="PS51755"/>
    </source>
</evidence>
<proteinExistence type="predicted"/>
<dbReference type="Pfam" id="PF00486">
    <property type="entry name" value="Trans_reg_C"/>
    <property type="match status" value="1"/>
</dbReference>
<dbReference type="PROSITE" id="PS51755">
    <property type="entry name" value="OMPR_PHOB"/>
    <property type="match status" value="1"/>
</dbReference>
<sequence length="216" mass="24936">MKILVVEDEENIRKVIKKILEINEFEVLEARDGAEAMDIFYSEKIDLIILDWMLPKVNGIEVLKMVRQESSLPILMLTAKSQEDDEVEGLEVGANDYLKKPFSLKILVTRVKKLLNLIGGKKKYGILEVDLNNHKVYIKGKDTNISPKEFELLNYLILNRGIALNREKILADVWDFAYDGDYRTVDTHIKTLRKKIGAEHITTVRGIGYKFEVDKR</sequence>
<keyword evidence="2" id="KW-0597">Phosphoprotein</keyword>
<evidence type="ECO:0000313" key="7">
    <source>
        <dbReference type="Proteomes" id="UP000263486"/>
    </source>
</evidence>
<dbReference type="InterPro" id="IPR001867">
    <property type="entry name" value="OmpR/PhoB-type_DNA-bd"/>
</dbReference>
<feature type="domain" description="Response regulatory" evidence="4">
    <location>
        <begin position="2"/>
        <end position="115"/>
    </location>
</feature>
<feature type="DNA-binding region" description="OmpR/PhoB-type" evidence="3">
    <location>
        <begin position="119"/>
        <end position="213"/>
    </location>
</feature>
<dbReference type="RefSeq" id="WP_114640938.1">
    <property type="nucleotide sequence ID" value="NZ_JAACIO010000001.1"/>
</dbReference>